<dbReference type="Gene3D" id="1.10.10.10">
    <property type="entry name" value="Winged helix-like DNA-binding domain superfamily/Winged helix DNA-binding domain"/>
    <property type="match status" value="1"/>
</dbReference>
<dbReference type="InterPro" id="IPR045180">
    <property type="entry name" value="La_dom_prot"/>
</dbReference>
<evidence type="ECO:0000256" key="5">
    <source>
        <dbReference type="SAM" id="MobiDB-lite"/>
    </source>
</evidence>
<dbReference type="PROSITE" id="PS50102">
    <property type="entry name" value="RRM"/>
    <property type="match status" value="1"/>
</dbReference>
<gene>
    <name evidence="8" type="ORF">PIIN_09674</name>
</gene>
<evidence type="ECO:0000256" key="4">
    <source>
        <dbReference type="PROSITE-ProRule" id="PRU00332"/>
    </source>
</evidence>
<name>G4TWJ1_SERID</name>
<dbReference type="SMART" id="SM00715">
    <property type="entry name" value="LA"/>
    <property type="match status" value="1"/>
</dbReference>
<dbReference type="SUPFAM" id="SSF54928">
    <property type="entry name" value="RNA-binding domain, RBD"/>
    <property type="match status" value="1"/>
</dbReference>
<proteinExistence type="predicted"/>
<keyword evidence="2 4" id="KW-0694">RNA-binding</keyword>
<feature type="compositionally biased region" description="Basic and acidic residues" evidence="5">
    <location>
        <begin position="395"/>
        <end position="410"/>
    </location>
</feature>
<feature type="region of interest" description="Disordered" evidence="5">
    <location>
        <begin position="385"/>
        <end position="478"/>
    </location>
</feature>
<evidence type="ECO:0000256" key="3">
    <source>
        <dbReference type="ARBA" id="ARBA00023242"/>
    </source>
</evidence>
<dbReference type="PRINTS" id="PR00302">
    <property type="entry name" value="LUPUSLA"/>
</dbReference>
<dbReference type="PANTHER" id="PTHR22792">
    <property type="entry name" value="LUPUS LA PROTEIN-RELATED"/>
    <property type="match status" value="1"/>
</dbReference>
<dbReference type="SMART" id="SM00360">
    <property type="entry name" value="RRM"/>
    <property type="match status" value="1"/>
</dbReference>
<dbReference type="SUPFAM" id="SSF46785">
    <property type="entry name" value="Winged helix' DNA-binding domain"/>
    <property type="match status" value="1"/>
</dbReference>
<dbReference type="CDD" id="cd12291">
    <property type="entry name" value="RRM1_La"/>
    <property type="match status" value="1"/>
</dbReference>
<dbReference type="InterPro" id="IPR036388">
    <property type="entry name" value="WH-like_DNA-bd_sf"/>
</dbReference>
<evidence type="ECO:0000313" key="9">
    <source>
        <dbReference type="Proteomes" id="UP000007148"/>
    </source>
</evidence>
<feature type="compositionally biased region" description="Low complexity" evidence="5">
    <location>
        <begin position="425"/>
        <end position="447"/>
    </location>
</feature>
<dbReference type="InterPro" id="IPR006630">
    <property type="entry name" value="La_HTH"/>
</dbReference>
<dbReference type="HOGENOM" id="CLU_035334_0_0_1"/>
<dbReference type="EMBL" id="CAFZ01000498">
    <property type="protein sequence ID" value="CCA75684.1"/>
    <property type="molecule type" value="Genomic_DNA"/>
</dbReference>
<evidence type="ECO:0000259" key="7">
    <source>
        <dbReference type="PROSITE" id="PS50961"/>
    </source>
</evidence>
<dbReference type="eggNOG" id="KOG0118">
    <property type="taxonomic scope" value="Eukaryota"/>
</dbReference>
<dbReference type="Pfam" id="PF00076">
    <property type="entry name" value="RRM_1"/>
    <property type="match status" value="1"/>
</dbReference>
<dbReference type="STRING" id="1109443.G4TWJ1"/>
<feature type="domain" description="RRM" evidence="6">
    <location>
        <begin position="121"/>
        <end position="203"/>
    </location>
</feature>
<dbReference type="InterPro" id="IPR000504">
    <property type="entry name" value="RRM_dom"/>
</dbReference>
<evidence type="ECO:0000313" key="8">
    <source>
        <dbReference type="EMBL" id="CCA75684.1"/>
    </source>
</evidence>
<accession>G4TWJ1</accession>
<evidence type="ECO:0000256" key="2">
    <source>
        <dbReference type="ARBA" id="ARBA00022884"/>
    </source>
</evidence>
<protein>
    <submittedName>
        <fullName evidence="8">Uncharacterized protein</fullName>
    </submittedName>
</protein>
<dbReference type="InterPro" id="IPR036390">
    <property type="entry name" value="WH_DNA-bd_sf"/>
</dbReference>
<dbReference type="GO" id="GO:0003729">
    <property type="term" value="F:mRNA binding"/>
    <property type="evidence" value="ECO:0007669"/>
    <property type="project" value="TreeGrafter"/>
</dbReference>
<dbReference type="Pfam" id="PF05383">
    <property type="entry name" value="La"/>
    <property type="match status" value="1"/>
</dbReference>
<dbReference type="PROSITE" id="PS50961">
    <property type="entry name" value="HTH_LA"/>
    <property type="match status" value="1"/>
</dbReference>
<evidence type="ECO:0000259" key="6">
    <source>
        <dbReference type="PROSITE" id="PS50102"/>
    </source>
</evidence>
<keyword evidence="3" id="KW-0539">Nucleus</keyword>
<reference evidence="8 9" key="1">
    <citation type="journal article" date="2011" name="PLoS Pathog.">
        <title>Endophytic Life Strategies Decoded by Genome and Transcriptome Analyses of the Mutualistic Root Symbiont Piriformospora indica.</title>
        <authorList>
            <person name="Zuccaro A."/>
            <person name="Lahrmann U."/>
            <person name="Guldener U."/>
            <person name="Langen G."/>
            <person name="Pfiffi S."/>
            <person name="Biedenkopf D."/>
            <person name="Wong P."/>
            <person name="Samans B."/>
            <person name="Grimm C."/>
            <person name="Basiewicz M."/>
            <person name="Murat C."/>
            <person name="Martin F."/>
            <person name="Kogel K.H."/>
        </authorList>
    </citation>
    <scope>NUCLEOTIDE SEQUENCE [LARGE SCALE GENOMIC DNA]</scope>
    <source>
        <strain evidence="8 9">DSM 11827</strain>
    </source>
</reference>
<feature type="domain" description="HTH La-type RNA-binding" evidence="7">
    <location>
        <begin position="22"/>
        <end position="117"/>
    </location>
</feature>
<comment type="caution">
    <text evidence="8">The sequence shown here is derived from an EMBL/GenBank/DDBJ whole genome shotgun (WGS) entry which is preliminary data.</text>
</comment>
<comment type="subcellular location">
    <subcellularLocation>
        <location evidence="1">Nucleus</location>
    </subcellularLocation>
</comment>
<sequence>MTAVVANPPAISTENIKNTLRSESPEEKQRRARFQMEFYFSDSNLPYDKYLWTEHDKTPDHWIPLDKFYKFNRMAEFQSLGLEWLADTLRASTLLEIDEEGKNVRRRTAVVERPKPSVDERSVYVKGFPTTEYRDMQMDLERYFARFGAVACVRMRRDQDKKFKGSVFCEFSDVDTAERFVKPADGSKREFDGTELLVMKKQDYVAMKCEDKNVKLPKPIPPKPRPTFNAFRLMKREGRQDLGAEPGHVPVVKQFNILDQELDIELDPEDNVWKLAKDTDVRYVKRAMVGFVAEGNVKMGAIKAGLREMFSMPSYVVNPPDTNTGYVVFQRGLDDAEWKKLQDGPDFIDGATYKWRELSEDEERAQQLEYVKSSIARRADKEDVFIKGKKPVKRGGHDKGKGNNKRRDTRTSAPAAIKSQAKTETSAPSTSASGDAASTSAMDTDAANNKRKRDAEPDGPETGSRDAGPATIKKARRE</sequence>
<dbReference type="GO" id="GO:0005634">
    <property type="term" value="C:nucleus"/>
    <property type="evidence" value="ECO:0007669"/>
    <property type="project" value="UniProtKB-SubCell"/>
</dbReference>
<organism evidence="8 9">
    <name type="scientific">Serendipita indica (strain DSM 11827)</name>
    <name type="common">Root endophyte fungus</name>
    <name type="synonym">Piriformospora indica</name>
    <dbReference type="NCBI Taxonomy" id="1109443"/>
    <lineage>
        <taxon>Eukaryota</taxon>
        <taxon>Fungi</taxon>
        <taxon>Dikarya</taxon>
        <taxon>Basidiomycota</taxon>
        <taxon>Agaricomycotina</taxon>
        <taxon>Agaricomycetes</taxon>
        <taxon>Sebacinales</taxon>
        <taxon>Serendipitaceae</taxon>
        <taxon>Serendipita</taxon>
    </lineage>
</organism>
<dbReference type="InParanoid" id="G4TWJ1"/>
<dbReference type="PANTHER" id="PTHR22792:SF140">
    <property type="entry name" value="ACHILLES, ISOFORM A"/>
    <property type="match status" value="1"/>
</dbReference>
<keyword evidence="9" id="KW-1185">Reference proteome</keyword>
<dbReference type="GO" id="GO:1990904">
    <property type="term" value="C:ribonucleoprotein complex"/>
    <property type="evidence" value="ECO:0007669"/>
    <property type="project" value="InterPro"/>
</dbReference>
<dbReference type="InterPro" id="IPR002344">
    <property type="entry name" value="Lupus_La"/>
</dbReference>
<evidence type="ECO:0000256" key="1">
    <source>
        <dbReference type="ARBA" id="ARBA00004123"/>
    </source>
</evidence>
<dbReference type="GO" id="GO:0006396">
    <property type="term" value="P:RNA processing"/>
    <property type="evidence" value="ECO:0007669"/>
    <property type="project" value="InterPro"/>
</dbReference>
<dbReference type="Proteomes" id="UP000007148">
    <property type="component" value="Unassembled WGS sequence"/>
</dbReference>
<dbReference type="InterPro" id="IPR035979">
    <property type="entry name" value="RBD_domain_sf"/>
</dbReference>
<dbReference type="InterPro" id="IPR012677">
    <property type="entry name" value="Nucleotide-bd_a/b_plait_sf"/>
</dbReference>
<dbReference type="AlphaFoldDB" id="G4TWJ1"/>
<dbReference type="OrthoDB" id="439993at2759"/>
<dbReference type="Gene3D" id="3.30.70.330">
    <property type="match status" value="1"/>
</dbReference>